<reference evidence="3 4" key="1">
    <citation type="submission" date="2021-06" db="EMBL/GenBank/DDBJ databases">
        <authorList>
            <person name="Palmer J.M."/>
        </authorList>
    </citation>
    <scope>NUCLEOTIDE SEQUENCE [LARGE SCALE GENOMIC DNA]</scope>
    <source>
        <strain evidence="3 4">XC_2019</strain>
        <tissue evidence="3">Muscle</tissue>
    </source>
</reference>
<keyword evidence="4" id="KW-1185">Reference proteome</keyword>
<feature type="transmembrane region" description="Helical" evidence="1">
    <location>
        <begin position="141"/>
        <end position="164"/>
    </location>
</feature>
<keyword evidence="2" id="KW-0732">Signal</keyword>
<keyword evidence="1" id="KW-0812">Transmembrane</keyword>
<organism evidence="3 4">
    <name type="scientific">Xenoophorus captivus</name>
    <dbReference type="NCBI Taxonomy" id="1517983"/>
    <lineage>
        <taxon>Eukaryota</taxon>
        <taxon>Metazoa</taxon>
        <taxon>Chordata</taxon>
        <taxon>Craniata</taxon>
        <taxon>Vertebrata</taxon>
        <taxon>Euteleostomi</taxon>
        <taxon>Actinopterygii</taxon>
        <taxon>Neopterygii</taxon>
        <taxon>Teleostei</taxon>
        <taxon>Neoteleostei</taxon>
        <taxon>Acanthomorphata</taxon>
        <taxon>Ovalentaria</taxon>
        <taxon>Atherinomorphae</taxon>
        <taxon>Cyprinodontiformes</taxon>
        <taxon>Goodeidae</taxon>
        <taxon>Xenoophorus</taxon>
    </lineage>
</organism>
<comment type="caution">
    <text evidence="3">The sequence shown here is derived from an EMBL/GenBank/DDBJ whole genome shotgun (WGS) entry which is preliminary data.</text>
</comment>
<keyword evidence="1" id="KW-0472">Membrane</keyword>
<evidence type="ECO:0000313" key="4">
    <source>
        <dbReference type="Proteomes" id="UP001434883"/>
    </source>
</evidence>
<dbReference type="InterPro" id="IPR036179">
    <property type="entry name" value="Ig-like_dom_sf"/>
</dbReference>
<dbReference type="EMBL" id="JAHRIN010077921">
    <property type="protein sequence ID" value="MEQ2218956.1"/>
    <property type="molecule type" value="Genomic_DNA"/>
</dbReference>
<sequence length="218" mass="24626">MSRYKLYFFFLLQLTVCSANKGDQKELVKIIGKDVDFTPVCSNNSISTIIFLACSIRLDRSRAVECHLLYQHPKGFEQGCDSRFSLVTINQTMFLQMNNLIQENNGNYACECAFNGGILILNHSITVKENAAPTSHRETPLLTAVVGAPLLAVIIITGVILGGVCRNNSQRQPEPLTWTELHSRVVYEEVTVMETQKDLQHDKKDLYTSVKMCFQIYK</sequence>
<feature type="chain" id="PRO_5045413889" description="Immunoglobulin subtype domain-containing protein" evidence="2">
    <location>
        <begin position="20"/>
        <end position="218"/>
    </location>
</feature>
<gene>
    <name evidence="3" type="ORF">XENOCAPTIV_010547</name>
</gene>
<evidence type="ECO:0000256" key="1">
    <source>
        <dbReference type="SAM" id="Phobius"/>
    </source>
</evidence>
<proteinExistence type="predicted"/>
<evidence type="ECO:0000256" key="2">
    <source>
        <dbReference type="SAM" id="SignalP"/>
    </source>
</evidence>
<feature type="signal peptide" evidence="2">
    <location>
        <begin position="1"/>
        <end position="19"/>
    </location>
</feature>
<evidence type="ECO:0008006" key="5">
    <source>
        <dbReference type="Google" id="ProtNLM"/>
    </source>
</evidence>
<dbReference type="Proteomes" id="UP001434883">
    <property type="component" value="Unassembled WGS sequence"/>
</dbReference>
<evidence type="ECO:0000313" key="3">
    <source>
        <dbReference type="EMBL" id="MEQ2218956.1"/>
    </source>
</evidence>
<accession>A0ABV0SET4</accession>
<protein>
    <recommendedName>
        <fullName evidence="5">Immunoglobulin subtype domain-containing protein</fullName>
    </recommendedName>
</protein>
<name>A0ABV0SET4_9TELE</name>
<keyword evidence="1" id="KW-1133">Transmembrane helix</keyword>
<dbReference type="SUPFAM" id="SSF48726">
    <property type="entry name" value="Immunoglobulin"/>
    <property type="match status" value="1"/>
</dbReference>